<feature type="region of interest" description="Disordered" evidence="1">
    <location>
        <begin position="189"/>
        <end position="220"/>
    </location>
</feature>
<dbReference type="Proteomes" id="UP001164929">
    <property type="component" value="Chromosome 5"/>
</dbReference>
<feature type="region of interest" description="Disordered" evidence="1">
    <location>
        <begin position="238"/>
        <end position="262"/>
    </location>
</feature>
<gene>
    <name evidence="3" type="ORF">NC653_012444</name>
</gene>
<keyword evidence="4" id="KW-1185">Reference proteome</keyword>
<accession>A0AAD6QSJ5</accession>
<proteinExistence type="predicted"/>
<evidence type="ECO:0000313" key="4">
    <source>
        <dbReference type="Proteomes" id="UP001164929"/>
    </source>
</evidence>
<evidence type="ECO:0000256" key="2">
    <source>
        <dbReference type="SAM" id="Phobius"/>
    </source>
</evidence>
<feature type="compositionally biased region" description="Polar residues" evidence="1">
    <location>
        <begin position="253"/>
        <end position="262"/>
    </location>
</feature>
<feature type="compositionally biased region" description="Basic and acidic residues" evidence="1">
    <location>
        <begin position="238"/>
        <end position="250"/>
    </location>
</feature>
<protein>
    <submittedName>
        <fullName evidence="3">Uncharacterized protein</fullName>
    </submittedName>
</protein>
<name>A0AAD6QSJ5_9ROSI</name>
<keyword evidence="2" id="KW-0812">Transmembrane</keyword>
<organism evidence="3 4">
    <name type="scientific">Populus alba x Populus x berolinensis</name>
    <dbReference type="NCBI Taxonomy" id="444605"/>
    <lineage>
        <taxon>Eukaryota</taxon>
        <taxon>Viridiplantae</taxon>
        <taxon>Streptophyta</taxon>
        <taxon>Embryophyta</taxon>
        <taxon>Tracheophyta</taxon>
        <taxon>Spermatophyta</taxon>
        <taxon>Magnoliopsida</taxon>
        <taxon>eudicotyledons</taxon>
        <taxon>Gunneridae</taxon>
        <taxon>Pentapetalae</taxon>
        <taxon>rosids</taxon>
        <taxon>fabids</taxon>
        <taxon>Malpighiales</taxon>
        <taxon>Salicaceae</taxon>
        <taxon>Saliceae</taxon>
        <taxon>Populus</taxon>
    </lineage>
</organism>
<comment type="caution">
    <text evidence="3">The sequence shown here is derived from an EMBL/GenBank/DDBJ whole genome shotgun (WGS) entry which is preliminary data.</text>
</comment>
<evidence type="ECO:0000256" key="1">
    <source>
        <dbReference type="SAM" id="MobiDB-lite"/>
    </source>
</evidence>
<dbReference type="EMBL" id="JAQIZT010000005">
    <property type="protein sequence ID" value="KAJ6995602.1"/>
    <property type="molecule type" value="Genomic_DNA"/>
</dbReference>
<sequence>MGSTKRKTLEVVPVAAQSEGFDFMHDERLDRRLKRRKLALERFKDNSNGKSNSCKGIIALKIALIFFVLRRMAMTRCCYEDYRSIMMSSSKRNVRSTDNGNAVDLVNRFVRIVFGINGALDGGNADTSFFDDDTAPMPLPDGIASVGQLMLVKMVLGLEIMISLMMGISIMALLVNMKEMMVNNKDDGFVGDGADTNEDPDYKKKTKHSEGLSKEKEQWNHALLKNDSRIERMKRECYKERESGSFEKIEGCSSKSNEDFSG</sequence>
<dbReference type="AlphaFoldDB" id="A0AAD6QSJ5"/>
<feature type="compositionally biased region" description="Basic and acidic residues" evidence="1">
    <location>
        <begin position="200"/>
        <end position="220"/>
    </location>
</feature>
<reference evidence="3" key="1">
    <citation type="journal article" date="2023" name="Mol. Ecol. Resour.">
        <title>Chromosome-level genome assembly of a triploid poplar Populus alba 'Berolinensis'.</title>
        <authorList>
            <person name="Chen S."/>
            <person name="Yu Y."/>
            <person name="Wang X."/>
            <person name="Wang S."/>
            <person name="Zhang T."/>
            <person name="Zhou Y."/>
            <person name="He R."/>
            <person name="Meng N."/>
            <person name="Wang Y."/>
            <person name="Liu W."/>
            <person name="Liu Z."/>
            <person name="Liu J."/>
            <person name="Guo Q."/>
            <person name="Huang H."/>
            <person name="Sederoff R.R."/>
            <person name="Wang G."/>
            <person name="Qu G."/>
            <person name="Chen S."/>
        </authorList>
    </citation>
    <scope>NUCLEOTIDE SEQUENCE</scope>
    <source>
        <strain evidence="3">SC-2020</strain>
    </source>
</reference>
<keyword evidence="2" id="KW-1133">Transmembrane helix</keyword>
<evidence type="ECO:0000313" key="3">
    <source>
        <dbReference type="EMBL" id="KAJ6995602.1"/>
    </source>
</evidence>
<keyword evidence="2" id="KW-0472">Membrane</keyword>
<feature type="transmembrane region" description="Helical" evidence="2">
    <location>
        <begin position="154"/>
        <end position="175"/>
    </location>
</feature>